<dbReference type="Proteomes" id="UP000006228">
    <property type="component" value="Unassembled WGS sequence"/>
</dbReference>
<dbReference type="EMBL" id="AEVT01000018">
    <property type="protein sequence ID" value="EGA71478.1"/>
    <property type="molecule type" value="Genomic_DNA"/>
</dbReference>
<accession>E8M3H2</accession>
<organism evidence="1 2">
    <name type="scientific">Vibrio sinaloensis DSM 21326</name>
    <dbReference type="NCBI Taxonomy" id="945550"/>
    <lineage>
        <taxon>Bacteria</taxon>
        <taxon>Pseudomonadati</taxon>
        <taxon>Pseudomonadota</taxon>
        <taxon>Gammaproteobacteria</taxon>
        <taxon>Vibrionales</taxon>
        <taxon>Vibrionaceae</taxon>
        <taxon>Vibrio</taxon>
        <taxon>Vibrio oreintalis group</taxon>
    </lineage>
</organism>
<sequence length="80" mass="9147">MLATLPNSLHSITALKCFTTKKSVFYRHSDDVEFVRNIQKMKSDVIKDDAFVQTYCRLFFAAKREITHVGLVPLGQVLVD</sequence>
<evidence type="ECO:0000313" key="2">
    <source>
        <dbReference type="Proteomes" id="UP000006228"/>
    </source>
</evidence>
<dbReference type="AlphaFoldDB" id="E8M3H2"/>
<comment type="caution">
    <text evidence="1">The sequence shown here is derived from an EMBL/GenBank/DDBJ whole genome shotgun (WGS) entry which is preliminary data.</text>
</comment>
<evidence type="ECO:0000313" key="1">
    <source>
        <dbReference type="EMBL" id="EGA71478.1"/>
    </source>
</evidence>
<gene>
    <name evidence="1" type="ORF">VISI1226_11866</name>
</gene>
<protein>
    <submittedName>
        <fullName evidence="1">Uncharacterized protein</fullName>
    </submittedName>
</protein>
<name>E8M3H2_PHOS4</name>
<proteinExistence type="predicted"/>
<reference evidence="1 2" key="1">
    <citation type="journal article" date="2012" name="Int. J. Syst. Evol. Microbiol.">
        <title>Vibrio caribbeanicus sp. nov., isolated from the marine sponge Scleritoderma cyanea.</title>
        <authorList>
            <person name="Hoffmann M."/>
            <person name="Monday S.R."/>
            <person name="Allard M.W."/>
            <person name="Strain E.A."/>
            <person name="Whittaker P."/>
            <person name="Naum M."/>
            <person name="McCarthy P.J."/>
            <person name="Lopez J.V."/>
            <person name="Fischer M."/>
            <person name="Brown E.W."/>
        </authorList>
    </citation>
    <scope>NUCLEOTIDE SEQUENCE [LARGE SCALE GENOMIC DNA]</scope>
    <source>
        <strain evidence="2">DSMZ 21326</strain>
    </source>
</reference>